<sequence>MFCSFLPRGTFSMFVSVPRDNLVDSWYRSYNQCWDDLASLFHGTQRILGVLSQNLKIHPSETQRFGDVILLKLETFVKEPVGCMDLCLGTFRIFVQEPDGCVELQGDLLVYLVDSKSPPSGRLLLIARYAFGSSVFLYLNLGASSNASSNYPWEELKTEPDVLGL</sequence>
<protein>
    <submittedName>
        <fullName evidence="1">Uncharacterized protein</fullName>
    </submittedName>
</protein>
<keyword evidence="2" id="KW-1185">Reference proteome</keyword>
<comment type="caution">
    <text evidence="1">The sequence shown here is derived from an EMBL/GenBank/DDBJ whole genome shotgun (WGS) entry which is preliminary data.</text>
</comment>
<gene>
    <name evidence="1" type="ORF">HID58_042825</name>
</gene>
<dbReference type="Proteomes" id="UP000824890">
    <property type="component" value="Unassembled WGS sequence"/>
</dbReference>
<organism evidence="1 2">
    <name type="scientific">Brassica napus</name>
    <name type="common">Rape</name>
    <dbReference type="NCBI Taxonomy" id="3708"/>
    <lineage>
        <taxon>Eukaryota</taxon>
        <taxon>Viridiplantae</taxon>
        <taxon>Streptophyta</taxon>
        <taxon>Embryophyta</taxon>
        <taxon>Tracheophyta</taxon>
        <taxon>Spermatophyta</taxon>
        <taxon>Magnoliopsida</taxon>
        <taxon>eudicotyledons</taxon>
        <taxon>Gunneridae</taxon>
        <taxon>Pentapetalae</taxon>
        <taxon>rosids</taxon>
        <taxon>malvids</taxon>
        <taxon>Brassicales</taxon>
        <taxon>Brassicaceae</taxon>
        <taxon>Brassiceae</taxon>
        <taxon>Brassica</taxon>
    </lineage>
</organism>
<accession>A0ABQ8BFW3</accession>
<proteinExistence type="predicted"/>
<reference evidence="1 2" key="1">
    <citation type="submission" date="2021-05" db="EMBL/GenBank/DDBJ databases">
        <title>Genome Assembly of Synthetic Allotetraploid Brassica napus Reveals Homoeologous Exchanges between Subgenomes.</title>
        <authorList>
            <person name="Davis J.T."/>
        </authorList>
    </citation>
    <scope>NUCLEOTIDE SEQUENCE [LARGE SCALE GENOMIC DNA]</scope>
    <source>
        <strain evidence="2">cv. Da-Ae</strain>
        <tissue evidence="1">Seedling</tissue>
    </source>
</reference>
<evidence type="ECO:0000313" key="2">
    <source>
        <dbReference type="Proteomes" id="UP000824890"/>
    </source>
</evidence>
<evidence type="ECO:0000313" key="1">
    <source>
        <dbReference type="EMBL" id="KAH0903322.1"/>
    </source>
</evidence>
<dbReference type="EMBL" id="JAGKQM010000011">
    <property type="protein sequence ID" value="KAH0903322.1"/>
    <property type="molecule type" value="Genomic_DNA"/>
</dbReference>
<name>A0ABQ8BFW3_BRANA</name>